<name>A0A0C3SD72_PHLG1</name>
<gene>
    <name evidence="4" type="ORF">PHLGIDRAFT_102850</name>
</gene>
<dbReference type="Gene3D" id="2.30.40.10">
    <property type="entry name" value="Urease, subunit C, domain 1"/>
    <property type="match status" value="2"/>
</dbReference>
<dbReference type="InterPro" id="IPR013108">
    <property type="entry name" value="Amidohydro_3"/>
</dbReference>
<dbReference type="Gene3D" id="3.10.310.70">
    <property type="match status" value="1"/>
</dbReference>
<feature type="domain" description="Amidohydrolase 3" evidence="3">
    <location>
        <begin position="151"/>
        <end position="652"/>
    </location>
</feature>
<dbReference type="InterPro" id="IPR032466">
    <property type="entry name" value="Metal_Hydrolase"/>
</dbReference>
<dbReference type="InterPro" id="IPR011059">
    <property type="entry name" value="Metal-dep_hydrolase_composite"/>
</dbReference>
<dbReference type="OrthoDB" id="3501663at2759"/>
<dbReference type="Gene3D" id="3.20.20.140">
    <property type="entry name" value="Metal-dependent hydrolases"/>
    <property type="match status" value="1"/>
</dbReference>
<dbReference type="AlphaFoldDB" id="A0A0C3SD72"/>
<evidence type="ECO:0000256" key="2">
    <source>
        <dbReference type="SAM" id="Phobius"/>
    </source>
</evidence>
<evidence type="ECO:0000313" key="5">
    <source>
        <dbReference type="Proteomes" id="UP000053257"/>
    </source>
</evidence>
<organism evidence="4 5">
    <name type="scientific">Phlebiopsis gigantea (strain 11061_1 CR5-6)</name>
    <name type="common">White-rot fungus</name>
    <name type="synonym">Peniophora gigantea</name>
    <dbReference type="NCBI Taxonomy" id="745531"/>
    <lineage>
        <taxon>Eukaryota</taxon>
        <taxon>Fungi</taxon>
        <taxon>Dikarya</taxon>
        <taxon>Basidiomycota</taxon>
        <taxon>Agaricomycotina</taxon>
        <taxon>Agaricomycetes</taxon>
        <taxon>Polyporales</taxon>
        <taxon>Phanerochaetaceae</taxon>
        <taxon>Phlebiopsis</taxon>
    </lineage>
</organism>
<keyword evidence="2" id="KW-0812">Transmembrane</keyword>
<dbReference type="PANTHER" id="PTHR22642:SF2">
    <property type="entry name" value="PROTEIN LONG AFTER FAR-RED 3"/>
    <property type="match status" value="1"/>
</dbReference>
<dbReference type="STRING" id="745531.A0A0C3SD72"/>
<sequence length="655" mass="72219">MNTKQTNAEKSAQIEQSGEVKATSGLPSQTTGSWRNYLVWISAAVLLAGASYLLTTRDISSEAQSGGATLPTTLPESYGLCTTDAGKIYTVDENKPTVECIVVRKDEVLATGTQSDILAQWDLYQDEVVRKFYGGEPKAKKPLHIYQTPPGSIVVPGLADAHAHLIQYGFKVQLALDTAESLDEVLDVLEEYVREHPDILPSDWISGWGWDQTRWKDWSGEFPTAAHLATRELLAGRPINLFRVDGHAIWLSPRALELTKEQLPQQRWPSNDEIDGGEVVRDNSGEPTGVLVDNAMALVASPPWSAAQMEGYLKKAFEDVLKVGLTSVHDAASLPEYIEVFSQFADEGRLPIRVYGMGNSENTTYWGNSIPKLEDYGTEERLNIKSIKLFTDGALGSWGAALLAPYSDKSDTRGIMRTSPEALDDIVQHFWDDDWGINIHCIGDRANKHVLDIFERVLTAESQKTGESIQDVARRRRPRIEHAQIMQLNDLERAGRLGIIASVQPTHATSDMWYAEARLGPERIKGAYAYQTLLQASPQGVLPLGSDFPVEGIDPLLGFYAAVTRLDVHGQSPHGSGGWYPAEKLTRAQALKGQTLDAAYASFSEDRLGSLVPGKKADYVVFDRDFVDEDMPAEEILRAVVHATVVDGRVAYGRL</sequence>
<dbReference type="Proteomes" id="UP000053257">
    <property type="component" value="Unassembled WGS sequence"/>
</dbReference>
<protein>
    <recommendedName>
        <fullName evidence="3">Amidohydrolase 3 domain-containing protein</fullName>
    </recommendedName>
</protein>
<dbReference type="EMBL" id="KN840466">
    <property type="protein sequence ID" value="KIP09425.1"/>
    <property type="molecule type" value="Genomic_DNA"/>
</dbReference>
<proteinExistence type="predicted"/>
<dbReference type="InterPro" id="IPR033932">
    <property type="entry name" value="YtcJ-like"/>
</dbReference>
<accession>A0A0C3SD72</accession>
<keyword evidence="5" id="KW-1185">Reference proteome</keyword>
<dbReference type="CDD" id="cd01300">
    <property type="entry name" value="YtcJ_like"/>
    <property type="match status" value="1"/>
</dbReference>
<keyword evidence="2" id="KW-1133">Transmembrane helix</keyword>
<keyword evidence="2" id="KW-0472">Membrane</keyword>
<feature type="region of interest" description="Disordered" evidence="1">
    <location>
        <begin position="1"/>
        <end position="29"/>
    </location>
</feature>
<feature type="transmembrane region" description="Helical" evidence="2">
    <location>
        <begin position="37"/>
        <end position="55"/>
    </location>
</feature>
<dbReference type="HOGENOM" id="CLU_009942_1_1_1"/>
<evidence type="ECO:0000313" key="4">
    <source>
        <dbReference type="EMBL" id="KIP09425.1"/>
    </source>
</evidence>
<dbReference type="SUPFAM" id="SSF51338">
    <property type="entry name" value="Composite domain of metallo-dependent hydrolases"/>
    <property type="match status" value="1"/>
</dbReference>
<evidence type="ECO:0000256" key="1">
    <source>
        <dbReference type="SAM" id="MobiDB-lite"/>
    </source>
</evidence>
<dbReference type="GO" id="GO:0016810">
    <property type="term" value="F:hydrolase activity, acting on carbon-nitrogen (but not peptide) bonds"/>
    <property type="evidence" value="ECO:0007669"/>
    <property type="project" value="InterPro"/>
</dbReference>
<evidence type="ECO:0000259" key="3">
    <source>
        <dbReference type="Pfam" id="PF07969"/>
    </source>
</evidence>
<feature type="compositionally biased region" description="Polar residues" evidence="1">
    <location>
        <begin position="1"/>
        <end position="16"/>
    </location>
</feature>
<reference evidence="4 5" key="1">
    <citation type="journal article" date="2014" name="PLoS Genet.">
        <title>Analysis of the Phlebiopsis gigantea genome, transcriptome and secretome provides insight into its pioneer colonization strategies of wood.</title>
        <authorList>
            <person name="Hori C."/>
            <person name="Ishida T."/>
            <person name="Igarashi K."/>
            <person name="Samejima M."/>
            <person name="Suzuki H."/>
            <person name="Master E."/>
            <person name="Ferreira P."/>
            <person name="Ruiz-Duenas F.J."/>
            <person name="Held B."/>
            <person name="Canessa P."/>
            <person name="Larrondo L.F."/>
            <person name="Schmoll M."/>
            <person name="Druzhinina I.S."/>
            <person name="Kubicek C.P."/>
            <person name="Gaskell J.A."/>
            <person name="Kersten P."/>
            <person name="St John F."/>
            <person name="Glasner J."/>
            <person name="Sabat G."/>
            <person name="Splinter BonDurant S."/>
            <person name="Syed K."/>
            <person name="Yadav J."/>
            <person name="Mgbeahuruike A.C."/>
            <person name="Kovalchuk A."/>
            <person name="Asiegbu F.O."/>
            <person name="Lackner G."/>
            <person name="Hoffmeister D."/>
            <person name="Rencoret J."/>
            <person name="Gutierrez A."/>
            <person name="Sun H."/>
            <person name="Lindquist E."/>
            <person name="Barry K."/>
            <person name="Riley R."/>
            <person name="Grigoriev I.V."/>
            <person name="Henrissat B."/>
            <person name="Kues U."/>
            <person name="Berka R.M."/>
            <person name="Martinez A.T."/>
            <person name="Covert S.F."/>
            <person name="Blanchette R.A."/>
            <person name="Cullen D."/>
        </authorList>
    </citation>
    <scope>NUCLEOTIDE SEQUENCE [LARGE SCALE GENOMIC DNA]</scope>
    <source>
        <strain evidence="4 5">11061_1 CR5-6</strain>
    </source>
</reference>
<dbReference type="SUPFAM" id="SSF51556">
    <property type="entry name" value="Metallo-dependent hydrolases"/>
    <property type="match status" value="1"/>
</dbReference>
<dbReference type="PANTHER" id="PTHR22642">
    <property type="entry name" value="IMIDAZOLONEPROPIONASE"/>
    <property type="match status" value="1"/>
</dbReference>
<dbReference type="Pfam" id="PF07969">
    <property type="entry name" value="Amidohydro_3"/>
    <property type="match status" value="1"/>
</dbReference>